<dbReference type="InterPro" id="IPR044020">
    <property type="entry name" value="DUF5676"/>
</dbReference>
<keyword evidence="1" id="KW-0812">Transmembrane</keyword>
<reference evidence="2" key="1">
    <citation type="submission" date="2019-03" db="EMBL/GenBank/DDBJ databases">
        <title>Afifella sp. nov., isolated from activated sludge.</title>
        <authorList>
            <person name="Li Q."/>
            <person name="Liu Y."/>
        </authorList>
    </citation>
    <scope>NUCLEOTIDE SEQUENCE</scope>
    <source>
        <strain evidence="2">L72</strain>
    </source>
</reference>
<dbReference type="Pfam" id="PF18926">
    <property type="entry name" value="DUF5676"/>
    <property type="match status" value="1"/>
</dbReference>
<gene>
    <name evidence="2" type="ORF">E4O86_00930</name>
</gene>
<keyword evidence="1" id="KW-0472">Membrane</keyword>
<dbReference type="OrthoDB" id="9154118at2"/>
<sequence length="91" mass="10352">MLNTKLVTWALGLWAAITFVVCVVYGLVTPQSLGMQGFLEMVLPAFTWLTWWGFLLGLVESFLYGAYAGLVFCPIYNWLQRRWGGVKDRTV</sequence>
<dbReference type="AlphaFoldDB" id="A0A964T1J7"/>
<comment type="caution">
    <text evidence="2">The sequence shown here is derived from an EMBL/GenBank/DDBJ whole genome shotgun (WGS) entry which is preliminary data.</text>
</comment>
<evidence type="ECO:0000256" key="1">
    <source>
        <dbReference type="SAM" id="Phobius"/>
    </source>
</evidence>
<protein>
    <submittedName>
        <fullName evidence="2">Uncharacterized protein</fullName>
    </submittedName>
</protein>
<keyword evidence="1" id="KW-1133">Transmembrane helix</keyword>
<dbReference type="Proteomes" id="UP000773614">
    <property type="component" value="Unassembled WGS sequence"/>
</dbReference>
<name>A0A964T1J7_9HYPH</name>
<keyword evidence="3" id="KW-1185">Reference proteome</keyword>
<dbReference type="RefSeq" id="WP_161138638.1">
    <property type="nucleotide sequence ID" value="NZ_SPKJ01000002.1"/>
</dbReference>
<evidence type="ECO:0000313" key="2">
    <source>
        <dbReference type="EMBL" id="MYZ46289.1"/>
    </source>
</evidence>
<dbReference type="EMBL" id="SPKJ01000002">
    <property type="protein sequence ID" value="MYZ46289.1"/>
    <property type="molecule type" value="Genomic_DNA"/>
</dbReference>
<evidence type="ECO:0000313" key="3">
    <source>
        <dbReference type="Proteomes" id="UP000773614"/>
    </source>
</evidence>
<feature type="transmembrane region" description="Helical" evidence="1">
    <location>
        <begin position="6"/>
        <end position="28"/>
    </location>
</feature>
<accession>A0A964T1J7</accession>
<organism evidence="2 3">
    <name type="scientific">Propylenella binzhouense</name>
    <dbReference type="NCBI Taxonomy" id="2555902"/>
    <lineage>
        <taxon>Bacteria</taxon>
        <taxon>Pseudomonadati</taxon>
        <taxon>Pseudomonadota</taxon>
        <taxon>Alphaproteobacteria</taxon>
        <taxon>Hyphomicrobiales</taxon>
        <taxon>Propylenellaceae</taxon>
        <taxon>Propylenella</taxon>
    </lineage>
</organism>
<proteinExistence type="predicted"/>